<dbReference type="InterPro" id="IPR038085">
    <property type="entry name" value="Rnp2-like_sf"/>
</dbReference>
<keyword evidence="1" id="KW-0819">tRNA processing</keyword>
<evidence type="ECO:0000259" key="2">
    <source>
        <dbReference type="Pfam" id="PF20976"/>
    </source>
</evidence>
<reference evidence="3 4" key="1">
    <citation type="submission" date="2024-01" db="EMBL/GenBank/DDBJ databases">
        <title>Complete genome of Cladobotryum mycophilum ATHUM6906.</title>
        <authorList>
            <person name="Christinaki A.C."/>
            <person name="Myridakis A.I."/>
            <person name="Kouvelis V.N."/>
        </authorList>
    </citation>
    <scope>NUCLEOTIDE SEQUENCE [LARGE SCALE GENOMIC DNA]</scope>
    <source>
        <strain evidence="3 4">ATHUM6906</strain>
    </source>
</reference>
<proteinExistence type="predicted"/>
<accession>A0ABR0SM31</accession>
<evidence type="ECO:0000256" key="1">
    <source>
        <dbReference type="ARBA" id="ARBA00022694"/>
    </source>
</evidence>
<dbReference type="SUPFAM" id="SSF160350">
    <property type="entry name" value="Rnp2-like"/>
    <property type="match status" value="1"/>
</dbReference>
<gene>
    <name evidence="3" type="ORF">PT974_06636</name>
</gene>
<name>A0ABR0SM31_9HYPO</name>
<protein>
    <recommendedName>
        <fullName evidence="2">Ribonucleases P/MRP subunit Pop8-like domain-containing protein</fullName>
    </recommendedName>
</protein>
<dbReference type="PANTHER" id="PTHR28173">
    <property type="entry name" value="RIBONUCLEASES P/MRP PROTEIN SUBUNIT POP8"/>
    <property type="match status" value="1"/>
</dbReference>
<comment type="caution">
    <text evidence="3">The sequence shown here is derived from an EMBL/GenBank/DDBJ whole genome shotgun (WGS) entry which is preliminary data.</text>
</comment>
<sequence length="144" mass="15874">MTSSSNPDTERSSVEKSGLEKSHELLTCTLKTPTFAYAHLELITDRQDEPIELDNLQVKSYCTAALRQFLGLTGSAIPLDILKVNGSECWIRVPRQDLGPFAAAITAWKGTNDDGVQCLLRLKKCSDWLGTMVGSDGQDQLWNS</sequence>
<dbReference type="Proteomes" id="UP001338125">
    <property type="component" value="Unassembled WGS sequence"/>
</dbReference>
<feature type="domain" description="Ribonucleases P/MRP subunit Pop8-like" evidence="2">
    <location>
        <begin position="35"/>
        <end position="108"/>
    </location>
</feature>
<evidence type="ECO:0000313" key="3">
    <source>
        <dbReference type="EMBL" id="KAK5993207.1"/>
    </source>
</evidence>
<dbReference type="InterPro" id="IPR020347">
    <property type="entry name" value="Pop8"/>
</dbReference>
<dbReference type="InterPro" id="IPR049128">
    <property type="entry name" value="Pop8-like_dom"/>
</dbReference>
<dbReference type="Pfam" id="PF20976">
    <property type="entry name" value="Pop8"/>
    <property type="match status" value="1"/>
</dbReference>
<keyword evidence="4" id="KW-1185">Reference proteome</keyword>
<dbReference type="PANTHER" id="PTHR28173:SF1">
    <property type="entry name" value="RIBONUCLEASES P_MRP PROTEIN SUBUNIT POP8"/>
    <property type="match status" value="1"/>
</dbReference>
<organism evidence="3 4">
    <name type="scientific">Cladobotryum mycophilum</name>
    <dbReference type="NCBI Taxonomy" id="491253"/>
    <lineage>
        <taxon>Eukaryota</taxon>
        <taxon>Fungi</taxon>
        <taxon>Dikarya</taxon>
        <taxon>Ascomycota</taxon>
        <taxon>Pezizomycotina</taxon>
        <taxon>Sordariomycetes</taxon>
        <taxon>Hypocreomycetidae</taxon>
        <taxon>Hypocreales</taxon>
        <taxon>Hypocreaceae</taxon>
        <taxon>Cladobotryum</taxon>
    </lineage>
</organism>
<dbReference type="EMBL" id="JAVFKD010000012">
    <property type="protein sequence ID" value="KAK5993207.1"/>
    <property type="molecule type" value="Genomic_DNA"/>
</dbReference>
<evidence type="ECO:0000313" key="4">
    <source>
        <dbReference type="Proteomes" id="UP001338125"/>
    </source>
</evidence>